<comment type="caution">
    <text evidence="3">The sequence shown here is derived from an EMBL/GenBank/DDBJ whole genome shotgun (WGS) entry which is preliminary data.</text>
</comment>
<organism evidence="3 4">
    <name type="scientific">Aeromonas eucrenophila</name>
    <dbReference type="NCBI Taxonomy" id="649"/>
    <lineage>
        <taxon>Bacteria</taxon>
        <taxon>Pseudomonadati</taxon>
        <taxon>Pseudomonadota</taxon>
        <taxon>Gammaproteobacteria</taxon>
        <taxon>Aeromonadales</taxon>
        <taxon>Aeromonadaceae</taxon>
        <taxon>Aeromonas</taxon>
    </lineage>
</organism>
<keyword evidence="2" id="KW-0812">Transmembrane</keyword>
<keyword evidence="2" id="KW-0472">Membrane</keyword>
<dbReference type="PANTHER" id="PTHR40278">
    <property type="entry name" value="DNA UTILIZATION PROTEIN HOFN"/>
    <property type="match status" value="1"/>
</dbReference>
<keyword evidence="2" id="KW-1133">Transmembrane helix</keyword>
<reference evidence="4" key="1">
    <citation type="journal article" date="2019" name="Int. J. Syst. Evol. Microbiol.">
        <title>The Global Catalogue of Microorganisms (GCM) 10K type strain sequencing project: providing services to taxonomists for standard genome sequencing and annotation.</title>
        <authorList>
            <consortium name="The Broad Institute Genomics Platform"/>
            <consortium name="The Broad Institute Genome Sequencing Center for Infectious Disease"/>
            <person name="Wu L."/>
            <person name="Ma J."/>
        </authorList>
    </citation>
    <scope>NUCLEOTIDE SEQUENCE [LARGE SCALE GENOMIC DNA]</scope>
    <source>
        <strain evidence="4">KCTC 15012</strain>
    </source>
</reference>
<sequence>MSNINLLPWRAARAQRQKKQFGAMIGIFLAATASLAFAIDWLVMQQIGYQQQRNQRLQQEMAILDAQLGEIRLLKERRKELIARMQLIEQLQTQRNIPVRLFNQLPVLVPNGVYLNTLALQNNRIDVNGKAEAYGRVASMMRRIDSSGWLGQSQISTIFTADVAPVALSQFSMMFQIAGTTLNVAKGQE</sequence>
<keyword evidence="4" id="KW-1185">Reference proteome</keyword>
<protein>
    <submittedName>
        <fullName evidence="3">PilN family type IV pilus biogenesis protein TapN</fullName>
    </submittedName>
</protein>
<evidence type="ECO:0000256" key="2">
    <source>
        <dbReference type="SAM" id="Phobius"/>
    </source>
</evidence>
<dbReference type="InterPro" id="IPR052534">
    <property type="entry name" value="Extracell_DNA_Util/SecSys_Comp"/>
</dbReference>
<dbReference type="RefSeq" id="WP_042643964.1">
    <property type="nucleotide sequence ID" value="NZ_CDDF01000017.1"/>
</dbReference>
<evidence type="ECO:0000256" key="1">
    <source>
        <dbReference type="SAM" id="Coils"/>
    </source>
</evidence>
<accession>A0ABW0YBS4</accession>
<dbReference type="PANTHER" id="PTHR40278:SF2">
    <property type="entry name" value="TYPE IV PILUS INNER MEMBRANE COMPONENT PILN"/>
    <property type="match status" value="1"/>
</dbReference>
<dbReference type="Pfam" id="PF05137">
    <property type="entry name" value="PilN"/>
    <property type="match status" value="1"/>
</dbReference>
<name>A0ABW0YBS4_9GAMM</name>
<proteinExistence type="predicted"/>
<keyword evidence="1" id="KW-0175">Coiled coil</keyword>
<dbReference type="InterPro" id="IPR007813">
    <property type="entry name" value="PilN"/>
</dbReference>
<gene>
    <name evidence="3" type="primary">tapN</name>
    <name evidence="3" type="ORF">ACFPVW_05745</name>
</gene>
<evidence type="ECO:0000313" key="4">
    <source>
        <dbReference type="Proteomes" id="UP001596132"/>
    </source>
</evidence>
<feature type="coiled-coil region" evidence="1">
    <location>
        <begin position="54"/>
        <end position="91"/>
    </location>
</feature>
<feature type="transmembrane region" description="Helical" evidence="2">
    <location>
        <begin position="21"/>
        <end position="44"/>
    </location>
</feature>
<evidence type="ECO:0000313" key="3">
    <source>
        <dbReference type="EMBL" id="MFC5705578.1"/>
    </source>
</evidence>
<dbReference type="Proteomes" id="UP001596132">
    <property type="component" value="Unassembled WGS sequence"/>
</dbReference>
<dbReference type="EMBL" id="JBHSPP010000006">
    <property type="protein sequence ID" value="MFC5705578.1"/>
    <property type="molecule type" value="Genomic_DNA"/>
</dbReference>